<feature type="region of interest" description="Disordered" evidence="1">
    <location>
        <begin position="42"/>
        <end position="65"/>
    </location>
</feature>
<name>A0AAD9HW65_9PEZI</name>
<dbReference type="InterPro" id="IPR005036">
    <property type="entry name" value="CBM21_dom"/>
</dbReference>
<feature type="region of interest" description="Disordered" evidence="1">
    <location>
        <begin position="117"/>
        <end position="141"/>
    </location>
</feature>
<dbReference type="InterPro" id="IPR038175">
    <property type="entry name" value="CBM21_dom_sf"/>
</dbReference>
<evidence type="ECO:0000259" key="2">
    <source>
        <dbReference type="PROSITE" id="PS51159"/>
    </source>
</evidence>
<dbReference type="Pfam" id="PF03370">
    <property type="entry name" value="CBM_21"/>
    <property type="match status" value="1"/>
</dbReference>
<dbReference type="Proteomes" id="UP001217918">
    <property type="component" value="Unassembled WGS sequence"/>
</dbReference>
<evidence type="ECO:0000313" key="3">
    <source>
        <dbReference type="EMBL" id="KAK2066679.1"/>
    </source>
</evidence>
<feature type="region of interest" description="Disordered" evidence="1">
    <location>
        <begin position="1"/>
        <end position="26"/>
    </location>
</feature>
<comment type="caution">
    <text evidence="3">The sequence shown here is derived from an EMBL/GenBank/DDBJ whole genome shotgun (WGS) entry which is preliminary data.</text>
</comment>
<dbReference type="InterPro" id="IPR050782">
    <property type="entry name" value="PP1_regulatory_subunit_3"/>
</dbReference>
<protein>
    <recommendedName>
        <fullName evidence="2">CBM21 domain-containing protein</fullName>
    </recommendedName>
</protein>
<keyword evidence="4" id="KW-1185">Reference proteome</keyword>
<dbReference type="GO" id="GO:0005979">
    <property type="term" value="P:regulation of glycogen biosynthetic process"/>
    <property type="evidence" value="ECO:0007669"/>
    <property type="project" value="TreeGrafter"/>
</dbReference>
<reference evidence="3" key="1">
    <citation type="journal article" date="2023" name="Mol. Plant Microbe Interact.">
        <title>Elucidating the Obligate Nature and Biological Capacity of an Invasive Fungal Corn Pathogen.</title>
        <authorList>
            <person name="MacCready J.S."/>
            <person name="Roggenkamp E.M."/>
            <person name="Gdanetz K."/>
            <person name="Chilvers M.I."/>
        </authorList>
    </citation>
    <scope>NUCLEOTIDE SEQUENCE</scope>
    <source>
        <strain evidence="3">PM02</strain>
    </source>
</reference>
<dbReference type="GO" id="GO:0008157">
    <property type="term" value="F:protein phosphatase 1 binding"/>
    <property type="evidence" value="ECO:0007669"/>
    <property type="project" value="TreeGrafter"/>
</dbReference>
<dbReference type="PANTHER" id="PTHR12307">
    <property type="entry name" value="PROTEIN PHOSPHATASE 1 REGULATORY SUBUNIT"/>
    <property type="match status" value="1"/>
</dbReference>
<evidence type="ECO:0000313" key="4">
    <source>
        <dbReference type="Proteomes" id="UP001217918"/>
    </source>
</evidence>
<dbReference type="EMBL" id="JAQQPM010000001">
    <property type="protein sequence ID" value="KAK2066679.1"/>
    <property type="molecule type" value="Genomic_DNA"/>
</dbReference>
<feature type="region of interest" description="Disordered" evidence="1">
    <location>
        <begin position="442"/>
        <end position="490"/>
    </location>
</feature>
<proteinExistence type="predicted"/>
<dbReference type="GO" id="GO:2001069">
    <property type="term" value="F:glycogen binding"/>
    <property type="evidence" value="ECO:0007669"/>
    <property type="project" value="TreeGrafter"/>
</dbReference>
<dbReference type="AlphaFoldDB" id="A0AAD9HW65"/>
<feature type="domain" description="CBM21" evidence="2">
    <location>
        <begin position="234"/>
        <end position="348"/>
    </location>
</feature>
<dbReference type="PANTHER" id="PTHR12307:SF36">
    <property type="entry name" value="GLYCOGEN-BINDING SUBUNIT 76A"/>
    <property type="match status" value="1"/>
</dbReference>
<feature type="region of interest" description="Disordered" evidence="1">
    <location>
        <begin position="356"/>
        <end position="418"/>
    </location>
</feature>
<dbReference type="PROSITE" id="PS51159">
    <property type="entry name" value="CBM21"/>
    <property type="match status" value="1"/>
</dbReference>
<evidence type="ECO:0000256" key="1">
    <source>
        <dbReference type="SAM" id="MobiDB-lite"/>
    </source>
</evidence>
<dbReference type="GO" id="GO:0000164">
    <property type="term" value="C:protein phosphatase type 1 complex"/>
    <property type="evidence" value="ECO:0007669"/>
    <property type="project" value="TreeGrafter"/>
</dbReference>
<gene>
    <name evidence="3" type="ORF">P8C59_000471</name>
</gene>
<accession>A0AAD9HW65</accession>
<organism evidence="3 4">
    <name type="scientific">Phyllachora maydis</name>
    <dbReference type="NCBI Taxonomy" id="1825666"/>
    <lineage>
        <taxon>Eukaryota</taxon>
        <taxon>Fungi</taxon>
        <taxon>Dikarya</taxon>
        <taxon>Ascomycota</taxon>
        <taxon>Pezizomycotina</taxon>
        <taxon>Sordariomycetes</taxon>
        <taxon>Sordariomycetidae</taxon>
        <taxon>Phyllachorales</taxon>
        <taxon>Phyllachoraceae</taxon>
        <taxon>Phyllachora</taxon>
    </lineage>
</organism>
<dbReference type="Gene3D" id="2.60.40.2440">
    <property type="entry name" value="Carbohydrate binding type-21 domain"/>
    <property type="match status" value="1"/>
</dbReference>
<sequence>MPAGAILSPPESGASSDEDETQVGRGRTIENLKELHDAISQIPQHRECSPGKAGAASHEIPGDLHLRTSQSDVVAEGIRRSFTTGSLDGFAAAAPRRISHLRSATESSVSIMKSAESLMSESEEDTEEDMMQKPQMVRKKSGELVRPALRPASRRRPSSMPGTPTFNKAVHFDSHLEHVRHFLQVDRPLAVSAGSSPVDNYDSDTEYPFHGEEKAIRSPPFEWEILMSNFPVETPIRKAAPVRLERVWLSNDQNCLVGSVVVNNLAYQKMVTCRFTLDYWKTTSEVAAEYVSEVRPSDIPAGQDRFNFTIKLSDLANLESKTLFFCVRYSVHGRELWDNNSGTNFQVDFHKKMNPVNGKKAKDSMGTKSDGLFMKPNRKTAPPVTKSNPAAVQSHKHTNEMASKVNKQAPSVSEAVSPVPGITSSSYEELVNKYCFFGSKQSSPSLKDGTIRSGRFDGFDDGAALRNNGNSSMTASPVPASRALSPTGRH</sequence>